<name>A0AAD9NPM4_RIDPI</name>
<dbReference type="SUPFAM" id="SSF48726">
    <property type="entry name" value="Immunoglobulin"/>
    <property type="match status" value="4"/>
</dbReference>
<dbReference type="PANTHER" id="PTHR11640">
    <property type="entry name" value="NEPHRIN"/>
    <property type="match status" value="1"/>
</dbReference>
<gene>
    <name evidence="8" type="ORF">NP493_561g01052</name>
</gene>
<dbReference type="PANTHER" id="PTHR11640:SF31">
    <property type="entry name" value="IRREGULAR CHIASM C-ROUGHEST PROTEIN-RELATED"/>
    <property type="match status" value="1"/>
</dbReference>
<reference evidence="8" key="1">
    <citation type="journal article" date="2023" name="Mol. Biol. Evol.">
        <title>Third-Generation Sequencing Reveals the Adaptive Role of the Epigenome in Three Deep-Sea Polychaetes.</title>
        <authorList>
            <person name="Perez M."/>
            <person name="Aroh O."/>
            <person name="Sun Y."/>
            <person name="Lan Y."/>
            <person name="Juniper S.K."/>
            <person name="Young C.R."/>
            <person name="Angers B."/>
            <person name="Qian P.Y."/>
        </authorList>
    </citation>
    <scope>NUCLEOTIDE SEQUENCE</scope>
    <source>
        <strain evidence="8">R07B-5</strain>
    </source>
</reference>
<dbReference type="Pfam" id="PF13927">
    <property type="entry name" value="Ig_3"/>
    <property type="match status" value="2"/>
</dbReference>
<dbReference type="GO" id="GO:0050839">
    <property type="term" value="F:cell adhesion molecule binding"/>
    <property type="evidence" value="ECO:0007669"/>
    <property type="project" value="TreeGrafter"/>
</dbReference>
<evidence type="ECO:0000313" key="8">
    <source>
        <dbReference type="EMBL" id="KAK2178132.1"/>
    </source>
</evidence>
<organism evidence="8 9">
    <name type="scientific">Ridgeia piscesae</name>
    <name type="common">Tubeworm</name>
    <dbReference type="NCBI Taxonomy" id="27915"/>
    <lineage>
        <taxon>Eukaryota</taxon>
        <taxon>Metazoa</taxon>
        <taxon>Spiralia</taxon>
        <taxon>Lophotrochozoa</taxon>
        <taxon>Annelida</taxon>
        <taxon>Polychaeta</taxon>
        <taxon>Sedentaria</taxon>
        <taxon>Canalipalpata</taxon>
        <taxon>Sabellida</taxon>
        <taxon>Siboglinidae</taxon>
        <taxon>Ridgeia</taxon>
    </lineage>
</organism>
<sequence length="791" mass="87978">MQASVSTVGNPAFSRQHTNSMCVDIGTHRHQLSDKVLEISSLNHTVDDGNYSCAAQNEAGRGDFSAKFHLLVNYKPVVSVVTPDPVVEQHPVTITCQSQEARPAVTSVMWKKGQEVISVTTDNKYTGGTVQAPSLTIGSVFKTDAGEYSVNWAMTWDIDTALLIQYFKTGEVSADKPYGQATVAPEDVTVAVGGQVSLTCRAPNESGHPTATWFTWSKDNSNFSSNTTDSLRLTPTEVTESGKYRCKAGNFIGQSDHSDWTTVTVQASARVEYPRTENIQHSPAFDIADFNMTCTVSGSGDPAVQWQKDGVSVDIGDFTVTSVQVTGGQYSYGQTESKESTLMWQVTKRVRYFTCSNITHFDGNYTCAVSTQTAGAMTRDESKAFIVSVQYEAHWSSGPTLTAAAPNDTSKEIVCSVCANPQPTLLWTFKNESLRKGIQVVGNKIILDHVTRDDFGVYQCMANNTVNGEDRMAVFAINLMESEMYTIFLQLEKLDGERKHGLNEASADFSSRFGIEAALFRRLGCALTSGITDAFVACDGLPRERREAGVGFAIKTDIIRKLTEMPRPVSDRIVMTRLPLSMDNFATINSVYAPTMTNPDENKEAFYNQLSSVFSGIPRTDKLLLIGDFNARIGRDNDKWPLVMGKLGIGKCNSNGELLLALCSEFELIVMNTIFKQKDEHKTTWMRPRTRHWHMIDFIITRCRDKMDISSTRVMRGANCWTYQRMRRSNVAFSIRQKHNRQRTNKPTKLNAAKLSTISHRESFEHEMDSALAQWEEKESSAPDEEWAALQ</sequence>
<keyword evidence="5" id="KW-0393">Immunoglobulin domain</keyword>
<dbReference type="SMART" id="SM00409">
    <property type="entry name" value="IG"/>
    <property type="match status" value="3"/>
</dbReference>
<feature type="region of interest" description="Disordered" evidence="6">
    <location>
        <begin position="769"/>
        <end position="791"/>
    </location>
</feature>
<dbReference type="AlphaFoldDB" id="A0AAD9NPM4"/>
<comment type="subcellular location">
    <subcellularLocation>
        <location evidence="1">Membrane</location>
        <topology evidence="1">Single-pass type I membrane protein</topology>
    </subcellularLocation>
</comment>
<proteinExistence type="predicted"/>
<evidence type="ECO:0000256" key="1">
    <source>
        <dbReference type="ARBA" id="ARBA00004479"/>
    </source>
</evidence>
<dbReference type="PROSITE" id="PS50835">
    <property type="entry name" value="IG_LIKE"/>
    <property type="match status" value="4"/>
</dbReference>
<feature type="compositionally biased region" description="Acidic residues" evidence="6">
    <location>
        <begin position="782"/>
        <end position="791"/>
    </location>
</feature>
<feature type="domain" description="Ig-like" evidence="7">
    <location>
        <begin position="274"/>
        <end position="378"/>
    </location>
</feature>
<dbReference type="Gene3D" id="2.60.40.10">
    <property type="entry name" value="Immunoglobulins"/>
    <property type="match status" value="5"/>
</dbReference>
<protein>
    <recommendedName>
        <fullName evidence="7">Ig-like domain-containing protein</fullName>
    </recommendedName>
</protein>
<dbReference type="InterPro" id="IPR036691">
    <property type="entry name" value="Endo/exonu/phosph_ase_sf"/>
</dbReference>
<keyword evidence="9" id="KW-1185">Reference proteome</keyword>
<keyword evidence="4" id="KW-0325">Glycoprotein</keyword>
<dbReference type="InterPro" id="IPR007110">
    <property type="entry name" value="Ig-like_dom"/>
</dbReference>
<feature type="domain" description="Ig-like" evidence="7">
    <location>
        <begin position="76"/>
        <end position="149"/>
    </location>
</feature>
<dbReference type="GO" id="GO:0005886">
    <property type="term" value="C:plasma membrane"/>
    <property type="evidence" value="ECO:0007669"/>
    <property type="project" value="TreeGrafter"/>
</dbReference>
<dbReference type="GO" id="GO:0098609">
    <property type="term" value="P:cell-cell adhesion"/>
    <property type="evidence" value="ECO:0007669"/>
    <property type="project" value="TreeGrafter"/>
</dbReference>
<evidence type="ECO:0000256" key="3">
    <source>
        <dbReference type="ARBA" id="ARBA00023157"/>
    </source>
</evidence>
<evidence type="ECO:0000256" key="6">
    <source>
        <dbReference type="SAM" id="MobiDB-lite"/>
    </source>
</evidence>
<evidence type="ECO:0000259" key="7">
    <source>
        <dbReference type="PROSITE" id="PS50835"/>
    </source>
</evidence>
<feature type="compositionally biased region" description="Basic and acidic residues" evidence="6">
    <location>
        <begin position="769"/>
        <end position="781"/>
    </location>
</feature>
<dbReference type="InterPro" id="IPR003599">
    <property type="entry name" value="Ig_sub"/>
</dbReference>
<evidence type="ECO:0000313" key="9">
    <source>
        <dbReference type="Proteomes" id="UP001209878"/>
    </source>
</evidence>
<keyword evidence="3" id="KW-1015">Disulfide bond</keyword>
<dbReference type="InterPro" id="IPR051275">
    <property type="entry name" value="Cell_adhesion_signaling"/>
</dbReference>
<dbReference type="SMART" id="SM00408">
    <property type="entry name" value="IGc2"/>
    <property type="match status" value="4"/>
</dbReference>
<evidence type="ECO:0000256" key="2">
    <source>
        <dbReference type="ARBA" id="ARBA00023136"/>
    </source>
</evidence>
<dbReference type="SUPFAM" id="SSF56219">
    <property type="entry name" value="DNase I-like"/>
    <property type="match status" value="1"/>
</dbReference>
<dbReference type="Proteomes" id="UP001209878">
    <property type="component" value="Unassembled WGS sequence"/>
</dbReference>
<comment type="caution">
    <text evidence="8">The sequence shown here is derived from an EMBL/GenBank/DDBJ whole genome shotgun (WGS) entry which is preliminary data.</text>
</comment>
<evidence type="ECO:0000256" key="5">
    <source>
        <dbReference type="ARBA" id="ARBA00023319"/>
    </source>
</evidence>
<keyword evidence="2" id="KW-0472">Membrane</keyword>
<accession>A0AAD9NPM4</accession>
<evidence type="ECO:0000256" key="4">
    <source>
        <dbReference type="ARBA" id="ARBA00023180"/>
    </source>
</evidence>
<dbReference type="InterPro" id="IPR036179">
    <property type="entry name" value="Ig-like_dom_sf"/>
</dbReference>
<dbReference type="Gene3D" id="3.60.10.10">
    <property type="entry name" value="Endonuclease/exonuclease/phosphatase"/>
    <property type="match status" value="1"/>
</dbReference>
<dbReference type="InterPro" id="IPR013783">
    <property type="entry name" value="Ig-like_fold"/>
</dbReference>
<dbReference type="CDD" id="cd00096">
    <property type="entry name" value="Ig"/>
    <property type="match status" value="1"/>
</dbReference>
<feature type="domain" description="Ig-like" evidence="7">
    <location>
        <begin position="399"/>
        <end position="476"/>
    </location>
</feature>
<feature type="domain" description="Ig-like" evidence="7">
    <location>
        <begin position="177"/>
        <end position="264"/>
    </location>
</feature>
<dbReference type="GO" id="GO:0005911">
    <property type="term" value="C:cell-cell junction"/>
    <property type="evidence" value="ECO:0007669"/>
    <property type="project" value="TreeGrafter"/>
</dbReference>
<dbReference type="EMBL" id="JAODUO010000560">
    <property type="protein sequence ID" value="KAK2178132.1"/>
    <property type="molecule type" value="Genomic_DNA"/>
</dbReference>
<dbReference type="InterPro" id="IPR003598">
    <property type="entry name" value="Ig_sub2"/>
</dbReference>